<evidence type="ECO:0000313" key="4">
    <source>
        <dbReference type="Proteomes" id="UP001239462"/>
    </source>
</evidence>
<reference evidence="3 4" key="1">
    <citation type="submission" date="2023-06" db="EMBL/GenBank/DDBJ databases">
        <title>Roseiconus lacunae JC819 isolated from Gulf of Mannar region, Tamil Nadu.</title>
        <authorList>
            <person name="Pk S."/>
            <person name="Ch S."/>
            <person name="Ch V.R."/>
        </authorList>
    </citation>
    <scope>NUCLEOTIDE SEQUENCE [LARGE SCALE GENOMIC DNA]</scope>
    <source>
        <strain evidence="3 4">JC819</strain>
    </source>
</reference>
<comment type="caution">
    <text evidence="3">The sequence shown here is derived from an EMBL/GenBank/DDBJ whole genome shotgun (WGS) entry which is preliminary data.</text>
</comment>
<dbReference type="PANTHER" id="PTHR21600:SF87">
    <property type="entry name" value="RNA PSEUDOURIDYLATE SYNTHASE DOMAIN-CONTAINING PROTEIN 1"/>
    <property type="match status" value="1"/>
</dbReference>
<dbReference type="InterPro" id="IPR020103">
    <property type="entry name" value="PsdUridine_synth_cat_dom_sf"/>
</dbReference>
<gene>
    <name evidence="3" type="ORF">QTN89_17080</name>
</gene>
<dbReference type="Proteomes" id="UP001239462">
    <property type="component" value="Unassembled WGS sequence"/>
</dbReference>
<dbReference type="EMBL" id="JASZZN010000012">
    <property type="protein sequence ID" value="MDM4017162.1"/>
    <property type="molecule type" value="Genomic_DNA"/>
</dbReference>
<dbReference type="CDD" id="cd02869">
    <property type="entry name" value="PseudoU_synth_RluA_like"/>
    <property type="match status" value="1"/>
</dbReference>
<dbReference type="InterPro" id="IPR050188">
    <property type="entry name" value="RluA_PseudoU_synthase"/>
</dbReference>
<keyword evidence="3" id="KW-0413">Isomerase</keyword>
<accession>A0ABT7PKX9</accession>
<proteinExistence type="inferred from homology"/>
<dbReference type="SUPFAM" id="SSF55120">
    <property type="entry name" value="Pseudouridine synthase"/>
    <property type="match status" value="1"/>
</dbReference>
<keyword evidence="4" id="KW-1185">Reference proteome</keyword>
<evidence type="ECO:0000259" key="2">
    <source>
        <dbReference type="Pfam" id="PF00849"/>
    </source>
</evidence>
<name>A0ABT7PKX9_9BACT</name>
<protein>
    <submittedName>
        <fullName evidence="3">RluA family pseudouridine synthase</fullName>
        <ecNumber evidence="3">5.4.99.-</ecNumber>
    </submittedName>
</protein>
<dbReference type="Gene3D" id="3.30.2350.10">
    <property type="entry name" value="Pseudouridine synthase"/>
    <property type="match status" value="1"/>
</dbReference>
<feature type="domain" description="Pseudouridine synthase RsuA/RluA-like" evidence="2">
    <location>
        <begin position="33"/>
        <end position="181"/>
    </location>
</feature>
<dbReference type="GO" id="GO:0016853">
    <property type="term" value="F:isomerase activity"/>
    <property type="evidence" value="ECO:0007669"/>
    <property type="project" value="UniProtKB-KW"/>
</dbReference>
<organism evidence="3 4">
    <name type="scientific">Roseiconus lacunae</name>
    <dbReference type="NCBI Taxonomy" id="2605694"/>
    <lineage>
        <taxon>Bacteria</taxon>
        <taxon>Pseudomonadati</taxon>
        <taxon>Planctomycetota</taxon>
        <taxon>Planctomycetia</taxon>
        <taxon>Pirellulales</taxon>
        <taxon>Pirellulaceae</taxon>
        <taxon>Roseiconus</taxon>
    </lineage>
</organism>
<dbReference type="InterPro" id="IPR006145">
    <property type="entry name" value="PsdUridine_synth_RsuA/RluA"/>
</dbReference>
<dbReference type="PANTHER" id="PTHR21600">
    <property type="entry name" value="MITOCHONDRIAL RNA PSEUDOURIDINE SYNTHASE"/>
    <property type="match status" value="1"/>
</dbReference>
<evidence type="ECO:0000313" key="3">
    <source>
        <dbReference type="EMBL" id="MDM4017162.1"/>
    </source>
</evidence>
<dbReference type="Pfam" id="PF00849">
    <property type="entry name" value="PseudoU_synth_2"/>
    <property type="match status" value="1"/>
</dbReference>
<evidence type="ECO:0000256" key="1">
    <source>
        <dbReference type="ARBA" id="ARBA00010876"/>
    </source>
</evidence>
<sequence>MNHPPKNTATKTDSKSSDSLSPIEVIWRCDNAIAINKPSGLATQAPAGIESVESRLIAQLSRQDAYLAFPHRLDRAVSGVLLVALTKRAARLLSGQFASRKTTKHYVAIVQGQAMLDEVWEDYLCKTKGKPRTEVVEQNSEGAKLASTIVRTIDMDANRDQTRLELQPLTGRMHQLRVQTSSRGFPIVGDDLYGGRAIPVEQVKPPLVDRILLHAAKLEFFNPTSGKRESVVASCSF</sequence>
<dbReference type="RefSeq" id="WP_289164634.1">
    <property type="nucleotide sequence ID" value="NZ_CP141221.1"/>
</dbReference>
<comment type="similarity">
    <text evidence="1">Belongs to the pseudouridine synthase RluA family.</text>
</comment>
<dbReference type="EC" id="5.4.99.-" evidence="3"/>